<evidence type="ECO:0000313" key="10">
    <source>
        <dbReference type="Proteomes" id="UP000620147"/>
    </source>
</evidence>
<dbReference type="CDD" id="cd01335">
    <property type="entry name" value="Radical_SAM"/>
    <property type="match status" value="1"/>
</dbReference>
<dbReference type="InterPro" id="IPR007197">
    <property type="entry name" value="rSAM"/>
</dbReference>
<dbReference type="NCBIfam" id="NF010321">
    <property type="entry name" value="PRK13758.1"/>
    <property type="match status" value="1"/>
</dbReference>
<dbReference type="SFLD" id="SFLDG01072">
    <property type="entry name" value="dehydrogenase_like"/>
    <property type="match status" value="1"/>
</dbReference>
<accession>A0ABQ1E1J6</accession>
<protein>
    <submittedName>
        <fullName evidence="9">Radical SAM/SPASM domain-containing protein</fullName>
    </submittedName>
</protein>
<sequence length="375" mass="43279">MPPINILIKPASSACNMACQYCFYKDVAAHREQEFEGMLSIESIEKVIQAGMEYAEHICSFAFQGGEPTLSGLDFYRQVVVLQKQYAKPGVEIRNAIQTNGYTIDEEWAAFFKENHFLVGLSLDGPAELHNRNRTDVQGKDTFNRVMQSVRLLKKHNVEFNILCVVTGQNARSVEKLYRFYRKQNFRWLQFIPCIDPFDRADGEPCYTLTADGYGDFLVRLFDLWFDDLRHGEYISIRHLDNWLSILLGERPEACNMAGCCSVQFVVEGDGGVYPCDFYVLDEWRLGNIGETGLADMQNSETAKRFVRQSLAVPEECKTCQWFGLCRNGCRRDRDILPNGVIGQNIYCTAYKKFFSERFRQLAQSIECIQRMQYR</sequence>
<dbReference type="Proteomes" id="UP000620147">
    <property type="component" value="Unassembled WGS sequence"/>
</dbReference>
<comment type="cofactor">
    <cofactor evidence="1">
        <name>[4Fe-4S] cluster</name>
        <dbReference type="ChEBI" id="CHEBI:49883"/>
    </cofactor>
</comment>
<dbReference type="SFLD" id="SFLDF00289">
    <property type="entry name" value="anaerobic_Cys-type_sulfatase-m"/>
    <property type="match status" value="1"/>
</dbReference>
<evidence type="ECO:0000256" key="2">
    <source>
        <dbReference type="ARBA" id="ARBA00022485"/>
    </source>
</evidence>
<evidence type="ECO:0000256" key="5">
    <source>
        <dbReference type="ARBA" id="ARBA00023004"/>
    </source>
</evidence>
<evidence type="ECO:0000256" key="7">
    <source>
        <dbReference type="ARBA" id="ARBA00023601"/>
    </source>
</evidence>
<dbReference type="InterPro" id="IPR013785">
    <property type="entry name" value="Aldolase_TIM"/>
</dbReference>
<evidence type="ECO:0000313" key="9">
    <source>
        <dbReference type="EMBL" id="GFO88846.1"/>
    </source>
</evidence>
<dbReference type="Pfam" id="PF04055">
    <property type="entry name" value="Radical_SAM"/>
    <property type="match status" value="1"/>
</dbReference>
<dbReference type="PANTHER" id="PTHR43273">
    <property type="entry name" value="ANAEROBIC SULFATASE-MATURATING ENZYME HOMOLOG ASLB-RELATED"/>
    <property type="match status" value="1"/>
</dbReference>
<proteinExistence type="inferred from homology"/>
<dbReference type="InterPro" id="IPR023885">
    <property type="entry name" value="4Fe4S-binding_SPASM_dom"/>
</dbReference>
<name>A0ABQ1E1J6_9FIRM</name>
<dbReference type="SFLD" id="SFLDS00029">
    <property type="entry name" value="Radical_SAM"/>
    <property type="match status" value="1"/>
</dbReference>
<dbReference type="PROSITE" id="PS51918">
    <property type="entry name" value="RADICAL_SAM"/>
    <property type="match status" value="1"/>
</dbReference>
<organism evidence="9 10">
    <name type="scientific">Butyricicoccus faecihominis</name>
    <dbReference type="NCBI Taxonomy" id="1712515"/>
    <lineage>
        <taxon>Bacteria</taxon>
        <taxon>Bacillati</taxon>
        <taxon>Bacillota</taxon>
        <taxon>Clostridia</taxon>
        <taxon>Eubacteriales</taxon>
        <taxon>Butyricicoccaceae</taxon>
        <taxon>Butyricicoccus</taxon>
    </lineage>
</organism>
<keyword evidence="4" id="KW-0479">Metal-binding</keyword>
<dbReference type="SFLD" id="SFLDG01384">
    <property type="entry name" value="thioether_bond_formation_requi"/>
    <property type="match status" value="1"/>
</dbReference>
<dbReference type="CDD" id="cd21120">
    <property type="entry name" value="SPASM_anSME"/>
    <property type="match status" value="1"/>
</dbReference>
<gene>
    <name evidence="9" type="ORF">BUFA31_20100</name>
</gene>
<dbReference type="NCBIfam" id="TIGR04085">
    <property type="entry name" value="rSAM_more_4Fe4S"/>
    <property type="match status" value="1"/>
</dbReference>
<comment type="similarity">
    <text evidence="7">Belongs to the radical SAM superfamily. Anaerobic sulfatase-maturating enzyme family.</text>
</comment>
<dbReference type="InterPro" id="IPR058240">
    <property type="entry name" value="rSAM_sf"/>
</dbReference>
<dbReference type="RefSeq" id="WP_188885958.1">
    <property type="nucleotide sequence ID" value="NZ_BLYJ01000027.1"/>
</dbReference>
<evidence type="ECO:0000259" key="8">
    <source>
        <dbReference type="PROSITE" id="PS51918"/>
    </source>
</evidence>
<dbReference type="PANTHER" id="PTHR43273:SF3">
    <property type="entry name" value="ANAEROBIC SULFATASE-MATURATING ENZYME HOMOLOG ASLB-RELATED"/>
    <property type="match status" value="1"/>
</dbReference>
<keyword evidence="3" id="KW-0949">S-adenosyl-L-methionine</keyword>
<dbReference type="SUPFAM" id="SSF102114">
    <property type="entry name" value="Radical SAM enzymes"/>
    <property type="match status" value="1"/>
</dbReference>
<dbReference type="InterPro" id="IPR047207">
    <property type="entry name" value="SPASM_anSME"/>
</dbReference>
<evidence type="ECO:0000256" key="1">
    <source>
        <dbReference type="ARBA" id="ARBA00001966"/>
    </source>
</evidence>
<evidence type="ECO:0000256" key="6">
    <source>
        <dbReference type="ARBA" id="ARBA00023014"/>
    </source>
</evidence>
<dbReference type="InterPro" id="IPR023867">
    <property type="entry name" value="Sulphatase_maturase_rSAM"/>
</dbReference>
<comment type="caution">
    <text evidence="9">The sequence shown here is derived from an EMBL/GenBank/DDBJ whole genome shotgun (WGS) entry which is preliminary data.</text>
</comment>
<keyword evidence="6" id="KW-0411">Iron-sulfur</keyword>
<evidence type="ECO:0000256" key="4">
    <source>
        <dbReference type="ARBA" id="ARBA00022723"/>
    </source>
</evidence>
<dbReference type="Pfam" id="PF13186">
    <property type="entry name" value="SPASM"/>
    <property type="match status" value="1"/>
</dbReference>
<keyword evidence="10" id="KW-1185">Reference proteome</keyword>
<dbReference type="EMBL" id="BLYJ01000027">
    <property type="protein sequence ID" value="GFO88846.1"/>
    <property type="molecule type" value="Genomic_DNA"/>
</dbReference>
<dbReference type="NCBIfam" id="TIGR03942">
    <property type="entry name" value="sulfatase_rSAM"/>
    <property type="match status" value="1"/>
</dbReference>
<dbReference type="SFLD" id="SFLDG01067">
    <property type="entry name" value="SPASM/twitch_domain_containing"/>
    <property type="match status" value="1"/>
</dbReference>
<dbReference type="InterPro" id="IPR034485">
    <property type="entry name" value="Anaerobic_Cys-type_sulfatase-m"/>
</dbReference>
<evidence type="ECO:0000256" key="3">
    <source>
        <dbReference type="ARBA" id="ARBA00022691"/>
    </source>
</evidence>
<keyword evidence="2" id="KW-0004">4Fe-4S</keyword>
<feature type="domain" description="Radical SAM core" evidence="8">
    <location>
        <begin position="1"/>
        <end position="227"/>
    </location>
</feature>
<keyword evidence="5" id="KW-0408">Iron</keyword>
<reference evidence="9 10" key="1">
    <citation type="submission" date="2020-06" db="EMBL/GenBank/DDBJ databases">
        <title>Characterization of fructooligosaccharide metabolism and fructooligosaccharide-degrading enzymes in human commensal butyrate producers.</title>
        <authorList>
            <person name="Tanno H."/>
            <person name="Fujii T."/>
            <person name="Hirano K."/>
            <person name="Maeno S."/>
            <person name="Tonozuka T."/>
            <person name="Sakamoto M."/>
            <person name="Ohkuma M."/>
            <person name="Tochio T."/>
            <person name="Endo A."/>
        </authorList>
    </citation>
    <scope>NUCLEOTIDE SEQUENCE [LARGE SCALE GENOMIC DNA]</scope>
    <source>
        <strain evidence="9 10">JCM 31056</strain>
    </source>
</reference>
<dbReference type="SFLD" id="SFLDG01386">
    <property type="entry name" value="main_SPASM_domain-containing"/>
    <property type="match status" value="1"/>
</dbReference>
<dbReference type="Gene3D" id="3.20.20.70">
    <property type="entry name" value="Aldolase class I"/>
    <property type="match status" value="1"/>
</dbReference>